<dbReference type="SUPFAM" id="SSF51261">
    <property type="entry name" value="Duplicated hybrid motif"/>
    <property type="match status" value="1"/>
</dbReference>
<sequence length="351" mass="39173">MAVFMAVSTPVGAASELSVVQAQIKKTEQQNKKIQEQVKTSNREVESTKKKLVKVADQVSTLEEQRSAVAKKIKELDAQREKLEKSLEQNRERIADAAASILFVAAHPSFDSENMREYVLTSAILSGAADNFDAEIQDATEKIQELEKIREQRAIEKEKLDRTAKRYANEKNELDKLLRTRSAQNQKLRTQQSALQKKLRDLSARAKNLSELSAGVGSSEMSGDSRFSLRKLNQPVRGRVVVHFGEKTALGLKSDGWRIRVRGNALVMAPADGEVKFADSFKGFGRVVIMSHKNGYNTVMTNLGDINVMLGQQVLAGEPVGRMDPDKPEMYLEVRRGNKAVDPAQLFKEED</sequence>
<evidence type="ECO:0000313" key="5">
    <source>
        <dbReference type="Proteomes" id="UP000823630"/>
    </source>
</evidence>
<dbReference type="InterPro" id="IPR050570">
    <property type="entry name" value="Cell_wall_metabolism_enzyme"/>
</dbReference>
<evidence type="ECO:0000256" key="1">
    <source>
        <dbReference type="ARBA" id="ARBA00022729"/>
    </source>
</evidence>
<accession>A0A9D9GUS7</accession>
<comment type="caution">
    <text evidence="4">The sequence shown here is derived from an EMBL/GenBank/DDBJ whole genome shotgun (WGS) entry which is preliminary data.</text>
</comment>
<feature type="coiled-coil region" evidence="2">
    <location>
        <begin position="17"/>
        <end position="100"/>
    </location>
</feature>
<reference evidence="4" key="1">
    <citation type="submission" date="2020-10" db="EMBL/GenBank/DDBJ databases">
        <authorList>
            <person name="Gilroy R."/>
        </authorList>
    </citation>
    <scope>NUCLEOTIDE SEQUENCE</scope>
    <source>
        <strain evidence="4">8207</strain>
    </source>
</reference>
<dbReference type="PANTHER" id="PTHR21666">
    <property type="entry name" value="PEPTIDASE-RELATED"/>
    <property type="match status" value="1"/>
</dbReference>
<feature type="domain" description="M23ase beta-sheet core" evidence="3">
    <location>
        <begin position="254"/>
        <end position="343"/>
    </location>
</feature>
<dbReference type="Pfam" id="PF01551">
    <property type="entry name" value="Peptidase_M23"/>
    <property type="match status" value="1"/>
</dbReference>
<dbReference type="InterPro" id="IPR011055">
    <property type="entry name" value="Dup_hybrid_motif"/>
</dbReference>
<gene>
    <name evidence="4" type="ORF">IAC69_02670</name>
</gene>
<evidence type="ECO:0000256" key="2">
    <source>
        <dbReference type="SAM" id="Coils"/>
    </source>
</evidence>
<dbReference type="Gene3D" id="1.10.287.1490">
    <property type="match status" value="1"/>
</dbReference>
<dbReference type="GO" id="GO:0004222">
    <property type="term" value="F:metalloendopeptidase activity"/>
    <property type="evidence" value="ECO:0007669"/>
    <property type="project" value="TreeGrafter"/>
</dbReference>
<evidence type="ECO:0000259" key="3">
    <source>
        <dbReference type="Pfam" id="PF01551"/>
    </source>
</evidence>
<proteinExistence type="predicted"/>
<dbReference type="Proteomes" id="UP000823630">
    <property type="component" value="Unassembled WGS sequence"/>
</dbReference>
<dbReference type="PANTHER" id="PTHR21666:SF289">
    <property type="entry name" value="L-ALA--D-GLU ENDOPEPTIDASE"/>
    <property type="match status" value="1"/>
</dbReference>
<evidence type="ECO:0000313" key="4">
    <source>
        <dbReference type="EMBL" id="MBO8425362.1"/>
    </source>
</evidence>
<dbReference type="InterPro" id="IPR016047">
    <property type="entry name" value="M23ase_b-sheet_dom"/>
</dbReference>
<feature type="coiled-coil region" evidence="2">
    <location>
        <begin position="129"/>
        <end position="212"/>
    </location>
</feature>
<dbReference type="EMBL" id="JADINC010000043">
    <property type="protein sequence ID" value="MBO8425362.1"/>
    <property type="molecule type" value="Genomic_DNA"/>
</dbReference>
<dbReference type="AlphaFoldDB" id="A0A9D9GUS7"/>
<reference evidence="4" key="2">
    <citation type="journal article" date="2021" name="PeerJ">
        <title>Extensive microbial diversity within the chicken gut microbiome revealed by metagenomics and culture.</title>
        <authorList>
            <person name="Gilroy R."/>
            <person name="Ravi A."/>
            <person name="Getino M."/>
            <person name="Pursley I."/>
            <person name="Horton D.L."/>
            <person name="Alikhan N.F."/>
            <person name="Baker D."/>
            <person name="Gharbi K."/>
            <person name="Hall N."/>
            <person name="Watson M."/>
            <person name="Adriaenssens E.M."/>
            <person name="Foster-Nyarko E."/>
            <person name="Jarju S."/>
            <person name="Secka A."/>
            <person name="Antonio M."/>
            <person name="Oren A."/>
            <person name="Chaudhuri R.R."/>
            <person name="La Ragione R."/>
            <person name="Hildebrand F."/>
            <person name="Pallen M.J."/>
        </authorList>
    </citation>
    <scope>NUCLEOTIDE SEQUENCE</scope>
    <source>
        <strain evidence="4">8207</strain>
    </source>
</reference>
<organism evidence="4 5">
    <name type="scientific">Candidatus Enterousia avistercoris</name>
    <dbReference type="NCBI Taxonomy" id="2840788"/>
    <lineage>
        <taxon>Bacteria</taxon>
        <taxon>Pseudomonadati</taxon>
        <taxon>Pseudomonadota</taxon>
        <taxon>Alphaproteobacteria</taxon>
        <taxon>Candidatus Enterousia</taxon>
    </lineage>
</organism>
<name>A0A9D9GUS7_9PROT</name>
<keyword evidence="2" id="KW-0175">Coiled coil</keyword>
<protein>
    <submittedName>
        <fullName evidence="4">Peptidoglycan DD-metalloendopeptidase family protein</fullName>
    </submittedName>
</protein>
<dbReference type="CDD" id="cd12797">
    <property type="entry name" value="M23_peptidase"/>
    <property type="match status" value="1"/>
</dbReference>
<dbReference type="Gene3D" id="2.70.70.10">
    <property type="entry name" value="Glucose Permease (Domain IIA)"/>
    <property type="match status" value="1"/>
</dbReference>
<keyword evidence="1" id="KW-0732">Signal</keyword>